<proteinExistence type="predicted"/>
<dbReference type="EC" id="2.5.1.47" evidence="1"/>
<dbReference type="EMBL" id="UGRI01000001">
    <property type="protein sequence ID" value="SUA24359.1"/>
    <property type="molecule type" value="Genomic_DNA"/>
</dbReference>
<reference evidence="1" key="1">
    <citation type="submission" date="2018-06" db="EMBL/GenBank/DDBJ databases">
        <authorList>
            <consortium name="Pathogen Informatics"/>
            <person name="Doyle S."/>
        </authorList>
    </citation>
    <scope>NUCLEOTIDE SEQUENCE [LARGE SCALE GENOMIC DNA]</scope>
    <source>
        <strain evidence="1">NCTC11421</strain>
    </source>
</reference>
<dbReference type="Gene3D" id="3.40.50.1100">
    <property type="match status" value="1"/>
</dbReference>
<sequence length="66" mass="7263">MGIAPYCRNLIIQEQKMKIANSITELIGNTPLVKLNRLTKGLKAEVAVKLEFLIRAAASKTALPKQ</sequence>
<gene>
    <name evidence="1" type="primary">cysK_3</name>
    <name evidence="1" type="ORF">NCTC11421_02356</name>
</gene>
<keyword evidence="1" id="KW-0808">Transferase</keyword>
<dbReference type="GO" id="GO:0004124">
    <property type="term" value="F:cysteine synthase activity"/>
    <property type="evidence" value="ECO:0007669"/>
    <property type="project" value="UniProtKB-EC"/>
</dbReference>
<accession>A0A378VYY5</accession>
<organism evidence="1">
    <name type="scientific">Neisseria gonorrhoeae</name>
    <dbReference type="NCBI Taxonomy" id="485"/>
    <lineage>
        <taxon>Bacteria</taxon>
        <taxon>Pseudomonadati</taxon>
        <taxon>Pseudomonadota</taxon>
        <taxon>Betaproteobacteria</taxon>
        <taxon>Neisseriales</taxon>
        <taxon>Neisseriaceae</taxon>
        <taxon>Neisseria</taxon>
    </lineage>
</organism>
<dbReference type="InterPro" id="IPR036052">
    <property type="entry name" value="TrpB-like_PALP_sf"/>
</dbReference>
<protein>
    <submittedName>
        <fullName evidence="1">Cysteine synthase</fullName>
        <ecNumber evidence="1">2.5.1.47</ecNumber>
    </submittedName>
</protein>
<name>A0A378VYY5_NEIGO</name>
<dbReference type="AlphaFoldDB" id="A0A378VYY5"/>
<dbReference type="SUPFAM" id="SSF53686">
    <property type="entry name" value="Tryptophan synthase beta subunit-like PLP-dependent enzymes"/>
    <property type="match status" value="1"/>
</dbReference>
<evidence type="ECO:0000313" key="1">
    <source>
        <dbReference type="EMBL" id="SUA24359.1"/>
    </source>
</evidence>